<sequence length="462" mass="51738">MFNPAQYPHFQGADVFILAPTGDTWNLHSSMLSSASTKFSELLGINPPAHVTPKQREDGKTIKWRFHMRPDPRGRFVEFEFMAPPAAKQAIFNFNAVDTQIGTDYLHIYDNLFRCMCNIDPILFPGDEALVNDSLRLLQAAEPLKAVPCVRRDIETHLLRTGAYLWKRVLRDVEYWADIGVRLRSPVIFRESMIRIVGLWKVPSAINKQTLVNTANGLTLCDIADKKVQEQTVRKMEIEERLRTFFPRAMLHPPSNDPAAATPGRAFYANDVYYWQALTLVRQYIVKETMAGHGYAAVDGGSKFYTDIGTGGGSYCKAADLEDWHKKFDMTAKGKQRLRDSLNTVKEELRAVVAELMISRSNISRLPNDYPYLTFTEFKDEELPWYTAQTLGVQHRVPAGPATKAEKGNERALFVAQTPSSPVPGAPKGSVPRSSPLSSSPVSKVKNGSELSQGSAKKARLS</sequence>
<proteinExistence type="predicted"/>
<dbReference type="PANTHER" id="PTHR38119:SF2">
    <property type="entry name" value="TRANSCRIPTION FACTOR DOMAIN-CONTAINING PROTEIN"/>
    <property type="match status" value="1"/>
</dbReference>
<name>A0A1B8GB83_9PEZI</name>
<feature type="region of interest" description="Disordered" evidence="1">
    <location>
        <begin position="416"/>
        <end position="462"/>
    </location>
</feature>
<evidence type="ECO:0008006" key="4">
    <source>
        <dbReference type="Google" id="ProtNLM"/>
    </source>
</evidence>
<evidence type="ECO:0000313" key="2">
    <source>
        <dbReference type="EMBL" id="OBT93037.1"/>
    </source>
</evidence>
<evidence type="ECO:0000313" key="3">
    <source>
        <dbReference type="Proteomes" id="UP000091956"/>
    </source>
</evidence>
<reference evidence="2 3" key="1">
    <citation type="submission" date="2016-03" db="EMBL/GenBank/DDBJ databases">
        <title>Comparative genomics of Pseudogymnoascus destructans, the fungus causing white-nose syndrome of bats.</title>
        <authorList>
            <person name="Palmer J.M."/>
            <person name="Drees K.P."/>
            <person name="Foster J.T."/>
            <person name="Lindner D.L."/>
        </authorList>
    </citation>
    <scope>NUCLEOTIDE SEQUENCE [LARGE SCALE GENOMIC DNA]</scope>
    <source>
        <strain evidence="2 3">UAMH 10579</strain>
    </source>
</reference>
<dbReference type="GeneID" id="28841953"/>
<dbReference type="RefSeq" id="XP_018126770.1">
    <property type="nucleotide sequence ID" value="XM_018277988.2"/>
</dbReference>
<gene>
    <name evidence="2" type="ORF">VE01_08567</name>
</gene>
<accession>A0A1B8GB83</accession>
<dbReference type="Proteomes" id="UP000091956">
    <property type="component" value="Unassembled WGS sequence"/>
</dbReference>
<evidence type="ECO:0000256" key="1">
    <source>
        <dbReference type="SAM" id="MobiDB-lite"/>
    </source>
</evidence>
<feature type="compositionally biased region" description="Low complexity" evidence="1">
    <location>
        <begin position="428"/>
        <end position="446"/>
    </location>
</feature>
<dbReference type="AlphaFoldDB" id="A0A1B8GB83"/>
<reference evidence="3" key="2">
    <citation type="journal article" date="2018" name="Nat. Commun.">
        <title>Extreme sensitivity to ultraviolet light in the fungal pathogen causing white-nose syndrome of bats.</title>
        <authorList>
            <person name="Palmer J.M."/>
            <person name="Drees K.P."/>
            <person name="Foster J.T."/>
            <person name="Lindner D.L."/>
        </authorList>
    </citation>
    <scope>NUCLEOTIDE SEQUENCE [LARGE SCALE GENOMIC DNA]</scope>
    <source>
        <strain evidence="3">UAMH 10579</strain>
    </source>
</reference>
<dbReference type="PANTHER" id="PTHR38119">
    <property type="entry name" value="BTB DOMAIN-CONTAINING PROTEIN-RELATED"/>
    <property type="match status" value="1"/>
</dbReference>
<dbReference type="OrthoDB" id="2129688at2759"/>
<protein>
    <recommendedName>
        <fullName evidence="4">BTB domain-containing protein</fullName>
    </recommendedName>
</protein>
<dbReference type="STRING" id="342668.A0A1B8GB83"/>
<dbReference type="EMBL" id="KV460259">
    <property type="protein sequence ID" value="OBT93037.1"/>
    <property type="molecule type" value="Genomic_DNA"/>
</dbReference>
<organism evidence="2 3">
    <name type="scientific">Pseudogymnoascus verrucosus</name>
    <dbReference type="NCBI Taxonomy" id="342668"/>
    <lineage>
        <taxon>Eukaryota</taxon>
        <taxon>Fungi</taxon>
        <taxon>Dikarya</taxon>
        <taxon>Ascomycota</taxon>
        <taxon>Pezizomycotina</taxon>
        <taxon>Leotiomycetes</taxon>
        <taxon>Thelebolales</taxon>
        <taxon>Thelebolaceae</taxon>
        <taxon>Pseudogymnoascus</taxon>
    </lineage>
</organism>
<keyword evidence="3" id="KW-1185">Reference proteome</keyword>